<dbReference type="GO" id="GO:1902600">
    <property type="term" value="P:proton transmembrane transport"/>
    <property type="evidence" value="ECO:0007669"/>
    <property type="project" value="InterPro"/>
</dbReference>
<dbReference type="AlphaFoldDB" id="A0A318QA68"/>
<feature type="transmembrane region" description="Helical" evidence="7">
    <location>
        <begin position="86"/>
        <end position="106"/>
    </location>
</feature>
<feature type="transmembrane region" description="Helical" evidence="7">
    <location>
        <begin position="112"/>
        <end position="133"/>
    </location>
</feature>
<keyword evidence="4 7" id="KW-0812">Transmembrane</keyword>
<comment type="subcellular location">
    <subcellularLocation>
        <location evidence="1">Membrane</location>
        <topology evidence="1">Multi-pass membrane protein</topology>
    </subcellularLocation>
</comment>
<comment type="caution">
    <text evidence="9">The sequence shown here is derived from an EMBL/GenBank/DDBJ whole genome shotgun (WGS) entry which is preliminary data.</text>
</comment>
<dbReference type="EMBL" id="NOXG01000008">
    <property type="protein sequence ID" value="PYD75530.1"/>
    <property type="molecule type" value="Genomic_DNA"/>
</dbReference>
<dbReference type="Gene3D" id="1.20.1530.20">
    <property type="match status" value="1"/>
</dbReference>
<dbReference type="GO" id="GO:0015297">
    <property type="term" value="F:antiporter activity"/>
    <property type="evidence" value="ECO:0007669"/>
    <property type="project" value="InterPro"/>
</dbReference>
<evidence type="ECO:0000256" key="1">
    <source>
        <dbReference type="ARBA" id="ARBA00004141"/>
    </source>
</evidence>
<organism evidence="9 10">
    <name type="scientific">Novacetimonas pomaceti</name>
    <dbReference type="NCBI Taxonomy" id="2021998"/>
    <lineage>
        <taxon>Bacteria</taxon>
        <taxon>Pseudomonadati</taxon>
        <taxon>Pseudomonadota</taxon>
        <taxon>Alphaproteobacteria</taxon>
        <taxon>Acetobacterales</taxon>
        <taxon>Acetobacteraceae</taxon>
        <taxon>Novacetimonas</taxon>
    </lineage>
</organism>
<dbReference type="Gene3D" id="3.40.50.720">
    <property type="entry name" value="NAD(P)-binding Rossmann-like Domain"/>
    <property type="match status" value="1"/>
</dbReference>
<feature type="transmembrane region" description="Helical" evidence="7">
    <location>
        <begin position="372"/>
        <end position="398"/>
    </location>
</feature>
<dbReference type="Pfam" id="PF02254">
    <property type="entry name" value="TrkA_N"/>
    <property type="match status" value="1"/>
</dbReference>
<evidence type="ECO:0000313" key="10">
    <source>
        <dbReference type="Proteomes" id="UP000247609"/>
    </source>
</evidence>
<dbReference type="GO" id="GO:0016020">
    <property type="term" value="C:membrane"/>
    <property type="evidence" value="ECO:0007669"/>
    <property type="project" value="UniProtKB-SubCell"/>
</dbReference>
<feature type="transmembrane region" description="Helical" evidence="7">
    <location>
        <begin position="6"/>
        <end position="25"/>
    </location>
</feature>
<feature type="domain" description="RCK N-terminal" evidence="8">
    <location>
        <begin position="419"/>
        <end position="536"/>
    </location>
</feature>
<evidence type="ECO:0000256" key="6">
    <source>
        <dbReference type="ARBA" id="ARBA00023136"/>
    </source>
</evidence>
<feature type="transmembrane region" description="Helical" evidence="7">
    <location>
        <begin position="283"/>
        <end position="303"/>
    </location>
</feature>
<dbReference type="PROSITE" id="PS51201">
    <property type="entry name" value="RCK_N"/>
    <property type="match status" value="1"/>
</dbReference>
<evidence type="ECO:0000256" key="2">
    <source>
        <dbReference type="ARBA" id="ARBA00005551"/>
    </source>
</evidence>
<dbReference type="InterPro" id="IPR006153">
    <property type="entry name" value="Cation/H_exchanger_TM"/>
</dbReference>
<dbReference type="PANTHER" id="PTHR42751:SF1">
    <property type="entry name" value="CATION_PROTON ANTIPORTER YBAL-RELATED"/>
    <property type="match status" value="1"/>
</dbReference>
<dbReference type="Proteomes" id="UP000247609">
    <property type="component" value="Unassembled WGS sequence"/>
</dbReference>
<protein>
    <submittedName>
        <fullName evidence="9">Kef family K(+) transporter</fullName>
    </submittedName>
</protein>
<keyword evidence="5 7" id="KW-1133">Transmembrane helix</keyword>
<feature type="transmembrane region" description="Helical" evidence="7">
    <location>
        <begin position="230"/>
        <end position="246"/>
    </location>
</feature>
<dbReference type="PANTHER" id="PTHR42751">
    <property type="entry name" value="SODIUM/HYDROGEN EXCHANGER FAMILY/TRKA DOMAIN PROTEIN"/>
    <property type="match status" value="1"/>
</dbReference>
<keyword evidence="3" id="KW-0813">Transport</keyword>
<dbReference type="NCBIfam" id="NF007950">
    <property type="entry name" value="PRK10669.1"/>
    <property type="match status" value="1"/>
</dbReference>
<evidence type="ECO:0000256" key="7">
    <source>
        <dbReference type="SAM" id="Phobius"/>
    </source>
</evidence>
<dbReference type="GO" id="GO:0006813">
    <property type="term" value="P:potassium ion transport"/>
    <property type="evidence" value="ECO:0007669"/>
    <property type="project" value="InterPro"/>
</dbReference>
<dbReference type="RefSeq" id="WP_110530373.1">
    <property type="nucleotide sequence ID" value="NZ_NOXG01000008.1"/>
</dbReference>
<gene>
    <name evidence="9" type="ORF">CFR71_09040</name>
</gene>
<feature type="transmembrane region" description="Helical" evidence="7">
    <location>
        <begin position="187"/>
        <end position="210"/>
    </location>
</feature>
<comment type="similarity">
    <text evidence="2">Belongs to the monovalent cation:proton antiporter 2 (CPA2) transporter (TC 2.A.37) family.</text>
</comment>
<dbReference type="InterPro" id="IPR038770">
    <property type="entry name" value="Na+/solute_symporter_sf"/>
</dbReference>
<feature type="transmembrane region" description="Helical" evidence="7">
    <location>
        <begin position="56"/>
        <end position="74"/>
    </location>
</feature>
<evidence type="ECO:0000256" key="3">
    <source>
        <dbReference type="ARBA" id="ARBA00022448"/>
    </source>
</evidence>
<dbReference type="Pfam" id="PF00999">
    <property type="entry name" value="Na_H_Exchanger"/>
    <property type="match status" value="1"/>
</dbReference>
<evidence type="ECO:0000259" key="8">
    <source>
        <dbReference type="PROSITE" id="PS51201"/>
    </source>
</evidence>
<dbReference type="SUPFAM" id="SSF51735">
    <property type="entry name" value="NAD(P)-binding Rossmann-fold domains"/>
    <property type="match status" value="1"/>
</dbReference>
<dbReference type="InterPro" id="IPR036291">
    <property type="entry name" value="NAD(P)-bd_dom_sf"/>
</dbReference>
<keyword evidence="6 7" id="KW-0472">Membrane</keyword>
<feature type="transmembrane region" description="Helical" evidence="7">
    <location>
        <begin position="32"/>
        <end position="50"/>
    </location>
</feature>
<name>A0A318QA68_9PROT</name>
<dbReference type="InterPro" id="IPR003148">
    <property type="entry name" value="RCK_N"/>
</dbReference>
<feature type="transmembrane region" description="Helical" evidence="7">
    <location>
        <begin position="338"/>
        <end position="360"/>
    </location>
</feature>
<sequence length="565" mass="59658">MPHGSPLVTILVIGLGLAFILGTIAHRIGCSLLVAYLLAGIIIGPFTPGFVADQELVPQLAEIGVILLMFGVGLHFSINDLVSVRAIAIPGALTQVILSTICGMLLARALGWSWGGGLVFGLTVAIASTVVLLRTLQEQRLMESQRGHIAVGWLVIQDLLTVMVLVLLPVLAPLLRPDAPAGMVDPWRVALAIGVTIGKVVAFIALMLLVGRRLIPMMLHSVAHTGSRELFRLCVLAIALGVAMTATEVFGVSFALGAFVAGMVLSESPLSQHAAAETLPLRDAFAVLFFISVGMLFNPGIMLHDPLPLLATLGVIMIATPAITVVILRCLRQSWQTALGVGAGLAQIGEFSFILAALGVQSGLLTQRAHDLVLGASIVSILLNPVVIAIVNQINAMLDRREWLRMGREGRDGSMAMLHDHAVLIGYGRVGSLVAEGLRARHVPLLVIEAGDTRVHALDERGIPVLLGNAADPGLLPLAGLDRARILIVAIPDAFEAGEIIQQARGLSPQLDIVARAHFDSAADYLSEYGASLVIMGEREIARAMLDYATRDEAAAPGRDASPSS</sequence>
<feature type="transmembrane region" description="Helical" evidence="7">
    <location>
        <begin position="309"/>
        <end position="331"/>
    </location>
</feature>
<accession>A0A318QA68</accession>
<evidence type="ECO:0000313" key="9">
    <source>
        <dbReference type="EMBL" id="PYD75530.1"/>
    </source>
</evidence>
<proteinExistence type="inferred from homology"/>
<evidence type="ECO:0000256" key="4">
    <source>
        <dbReference type="ARBA" id="ARBA00022692"/>
    </source>
</evidence>
<evidence type="ECO:0000256" key="5">
    <source>
        <dbReference type="ARBA" id="ARBA00022989"/>
    </source>
</evidence>
<reference evidence="9 10" key="1">
    <citation type="submission" date="2017-07" db="EMBL/GenBank/DDBJ databases">
        <title>A draft genome sequence of Komagataeibacter sp. T5K1.</title>
        <authorList>
            <person name="Skraban J."/>
            <person name="Cleenwerck I."/>
            <person name="Vandamme P."/>
            <person name="Trcek J."/>
        </authorList>
    </citation>
    <scope>NUCLEOTIDE SEQUENCE [LARGE SCALE GENOMIC DNA]</scope>
    <source>
        <strain evidence="9 10">T5K1</strain>
    </source>
</reference>
<feature type="transmembrane region" description="Helical" evidence="7">
    <location>
        <begin position="154"/>
        <end position="175"/>
    </location>
</feature>